<evidence type="ECO:0000256" key="5">
    <source>
        <dbReference type="ARBA" id="ARBA00022692"/>
    </source>
</evidence>
<evidence type="ECO:0000256" key="8">
    <source>
        <dbReference type="RuleBase" id="RU363032"/>
    </source>
</evidence>
<name>A0A1U9Z4B6_9HYPH</name>
<keyword evidence="11" id="KW-1185">Reference proteome</keyword>
<dbReference type="RefSeq" id="WP_018064227.1">
    <property type="nucleotide sequence ID" value="NZ_AQWH01000006.1"/>
</dbReference>
<dbReference type="PANTHER" id="PTHR43227">
    <property type="entry name" value="BLL4140 PROTEIN"/>
    <property type="match status" value="1"/>
</dbReference>
<evidence type="ECO:0000256" key="6">
    <source>
        <dbReference type="ARBA" id="ARBA00022989"/>
    </source>
</evidence>
<evidence type="ECO:0000313" key="10">
    <source>
        <dbReference type="EMBL" id="AQZ52549.1"/>
    </source>
</evidence>
<dbReference type="GO" id="GO:0005886">
    <property type="term" value="C:plasma membrane"/>
    <property type="evidence" value="ECO:0007669"/>
    <property type="project" value="UniProtKB-SubCell"/>
</dbReference>
<dbReference type="STRING" id="1122214.Mame_03239"/>
<dbReference type="InterPro" id="IPR050809">
    <property type="entry name" value="UgpAE/MalFG_permease"/>
</dbReference>
<dbReference type="SUPFAM" id="SSF161098">
    <property type="entry name" value="MetI-like"/>
    <property type="match status" value="1"/>
</dbReference>
<feature type="transmembrane region" description="Helical" evidence="8">
    <location>
        <begin position="170"/>
        <end position="195"/>
    </location>
</feature>
<dbReference type="Proteomes" id="UP000191135">
    <property type="component" value="Chromosome"/>
</dbReference>
<dbReference type="PANTHER" id="PTHR43227:SF11">
    <property type="entry name" value="BLL4140 PROTEIN"/>
    <property type="match status" value="1"/>
</dbReference>
<evidence type="ECO:0000259" key="9">
    <source>
        <dbReference type="PROSITE" id="PS50928"/>
    </source>
</evidence>
<dbReference type="PROSITE" id="PS50928">
    <property type="entry name" value="ABC_TM1"/>
    <property type="match status" value="1"/>
</dbReference>
<keyword evidence="7 8" id="KW-0472">Membrane</keyword>
<sequence length="317" mass="35196">MSDFTVSSSLTRRLGARIWSSRVDYLFLVPGMLIFGAFILYPIFAAEYFSLLNWSGFDANAKFVGLANYVELLRDPFFWNAFGRSFLFTLSTVPAQMIISLIIAIILNNKLLKLSALFRTMIFLPVVTPVAVIGIVMTIMLSPFNGPINMAILDIGLLSRPLDFLGDPDLVLWTLAAIYVWKWVGVTMVYWLAALQTVPAELYEACKLDGVKGWQVTLYVIMPMIMPFAIVIALISAISALNVFPLIMSMTQGGPYFASEVMEVYIFRYAFATAGAIPRLGYASAAGVFFGLAIMSLTILQVLAVRHLRNREKPHAA</sequence>
<evidence type="ECO:0000313" key="11">
    <source>
        <dbReference type="Proteomes" id="UP000191135"/>
    </source>
</evidence>
<evidence type="ECO:0000256" key="2">
    <source>
        <dbReference type="ARBA" id="ARBA00009306"/>
    </source>
</evidence>
<dbReference type="GO" id="GO:0055085">
    <property type="term" value="P:transmembrane transport"/>
    <property type="evidence" value="ECO:0007669"/>
    <property type="project" value="InterPro"/>
</dbReference>
<feature type="transmembrane region" description="Helical" evidence="8">
    <location>
        <begin position="86"/>
        <end position="108"/>
    </location>
</feature>
<evidence type="ECO:0000256" key="7">
    <source>
        <dbReference type="ARBA" id="ARBA00023136"/>
    </source>
</evidence>
<protein>
    <submittedName>
        <fullName evidence="10">Lactose transport system permease protein LacF</fullName>
    </submittedName>
</protein>
<evidence type="ECO:0000256" key="1">
    <source>
        <dbReference type="ARBA" id="ARBA00004651"/>
    </source>
</evidence>
<keyword evidence="6 8" id="KW-1133">Transmembrane helix</keyword>
<dbReference type="OrthoDB" id="9801818at2"/>
<dbReference type="eggNOG" id="COG1175">
    <property type="taxonomic scope" value="Bacteria"/>
</dbReference>
<feature type="transmembrane region" description="Helical" evidence="8">
    <location>
        <begin position="216"/>
        <end position="241"/>
    </location>
</feature>
<dbReference type="InterPro" id="IPR000515">
    <property type="entry name" value="MetI-like"/>
</dbReference>
<reference evidence="10 11" key="1">
    <citation type="submission" date="2017-03" db="EMBL/GenBank/DDBJ databases">
        <title>Foreign affairs: Plasmid Transfer between Roseobacters and Rhizobia.</title>
        <authorList>
            <person name="Bartling P."/>
            <person name="Bunk B."/>
            <person name="Overmann J."/>
            <person name="Brinkmann H."/>
            <person name="Petersen J."/>
        </authorList>
    </citation>
    <scope>NUCLEOTIDE SEQUENCE [LARGE SCALE GENOMIC DNA]</scope>
    <source>
        <strain evidence="10 11">MACL11</strain>
    </source>
</reference>
<feature type="transmembrane region" description="Helical" evidence="8">
    <location>
        <begin position="282"/>
        <end position="305"/>
    </location>
</feature>
<comment type="similarity">
    <text evidence="2 8">Belongs to the binding-protein-dependent transport system permease family.</text>
</comment>
<dbReference type="InterPro" id="IPR035906">
    <property type="entry name" value="MetI-like_sf"/>
</dbReference>
<accession>A0A1U9Z4B6</accession>
<dbReference type="Pfam" id="PF00528">
    <property type="entry name" value="BPD_transp_1"/>
    <property type="match status" value="1"/>
</dbReference>
<keyword evidence="5 8" id="KW-0812">Transmembrane</keyword>
<proteinExistence type="inferred from homology"/>
<organism evidence="10 11">
    <name type="scientific">Martelella mediterranea DSM 17316</name>
    <dbReference type="NCBI Taxonomy" id="1122214"/>
    <lineage>
        <taxon>Bacteria</taxon>
        <taxon>Pseudomonadati</taxon>
        <taxon>Pseudomonadota</taxon>
        <taxon>Alphaproteobacteria</taxon>
        <taxon>Hyphomicrobiales</taxon>
        <taxon>Aurantimonadaceae</taxon>
        <taxon>Martelella</taxon>
    </lineage>
</organism>
<feature type="domain" description="ABC transmembrane type-1" evidence="9">
    <location>
        <begin position="82"/>
        <end position="301"/>
    </location>
</feature>
<dbReference type="CDD" id="cd06261">
    <property type="entry name" value="TM_PBP2"/>
    <property type="match status" value="1"/>
</dbReference>
<keyword evidence="4" id="KW-1003">Cell membrane</keyword>
<feature type="transmembrane region" description="Helical" evidence="8">
    <location>
        <begin position="23"/>
        <end position="44"/>
    </location>
</feature>
<dbReference type="KEGG" id="mmed:Mame_03239"/>
<evidence type="ECO:0000256" key="4">
    <source>
        <dbReference type="ARBA" id="ARBA00022475"/>
    </source>
</evidence>
<comment type="subcellular location">
    <subcellularLocation>
        <location evidence="1 8">Cell membrane</location>
        <topology evidence="1 8">Multi-pass membrane protein</topology>
    </subcellularLocation>
</comment>
<dbReference type="AlphaFoldDB" id="A0A1U9Z4B6"/>
<dbReference type="Gene3D" id="1.10.3720.10">
    <property type="entry name" value="MetI-like"/>
    <property type="match status" value="1"/>
</dbReference>
<keyword evidence="3 8" id="KW-0813">Transport</keyword>
<evidence type="ECO:0000256" key="3">
    <source>
        <dbReference type="ARBA" id="ARBA00022448"/>
    </source>
</evidence>
<gene>
    <name evidence="10" type="primary">lacF_11</name>
    <name evidence="10" type="ORF">Mame_03239</name>
</gene>
<feature type="transmembrane region" description="Helical" evidence="8">
    <location>
        <begin position="120"/>
        <end position="141"/>
    </location>
</feature>
<dbReference type="EMBL" id="CP020330">
    <property type="protein sequence ID" value="AQZ52549.1"/>
    <property type="molecule type" value="Genomic_DNA"/>
</dbReference>